<dbReference type="SUPFAM" id="SSF54495">
    <property type="entry name" value="UBC-like"/>
    <property type="match status" value="1"/>
</dbReference>
<dbReference type="EnsemblMetazoa" id="CapteT199007">
    <property type="protein sequence ID" value="CapteP199007"/>
    <property type="gene ID" value="CapteG199007"/>
</dbReference>
<accession>R7TQD4</accession>
<feature type="compositionally biased region" description="Polar residues" evidence="1">
    <location>
        <begin position="602"/>
        <end position="612"/>
    </location>
</feature>
<reference evidence="4" key="3">
    <citation type="submission" date="2015-06" db="UniProtKB">
        <authorList>
            <consortium name="EnsemblMetazoa"/>
        </authorList>
    </citation>
    <scope>IDENTIFICATION</scope>
</reference>
<feature type="compositionally biased region" description="Basic and acidic residues" evidence="1">
    <location>
        <begin position="492"/>
        <end position="509"/>
    </location>
</feature>
<proteinExistence type="predicted"/>
<name>R7TQD4_CAPTE</name>
<feature type="region of interest" description="Disordered" evidence="1">
    <location>
        <begin position="586"/>
        <end position="614"/>
    </location>
</feature>
<feature type="compositionally biased region" description="Basic and acidic residues" evidence="1">
    <location>
        <begin position="224"/>
        <end position="247"/>
    </location>
</feature>
<feature type="region of interest" description="Disordered" evidence="1">
    <location>
        <begin position="455"/>
        <end position="543"/>
    </location>
</feature>
<dbReference type="AlphaFoldDB" id="R7TQD4"/>
<evidence type="ECO:0000256" key="1">
    <source>
        <dbReference type="SAM" id="MobiDB-lite"/>
    </source>
</evidence>
<evidence type="ECO:0000313" key="5">
    <source>
        <dbReference type="Proteomes" id="UP000014760"/>
    </source>
</evidence>
<dbReference type="CDD" id="cd23794">
    <property type="entry name" value="UBCc_UBE2F_UBE2M"/>
    <property type="match status" value="1"/>
</dbReference>
<reference evidence="3 5" key="2">
    <citation type="journal article" date="2013" name="Nature">
        <title>Insights into bilaterian evolution from three spiralian genomes.</title>
        <authorList>
            <person name="Simakov O."/>
            <person name="Marletaz F."/>
            <person name="Cho S.J."/>
            <person name="Edsinger-Gonzales E."/>
            <person name="Havlak P."/>
            <person name="Hellsten U."/>
            <person name="Kuo D.H."/>
            <person name="Larsson T."/>
            <person name="Lv J."/>
            <person name="Arendt D."/>
            <person name="Savage R."/>
            <person name="Osoegawa K."/>
            <person name="de Jong P."/>
            <person name="Grimwood J."/>
            <person name="Chapman J.A."/>
            <person name="Shapiro H."/>
            <person name="Aerts A."/>
            <person name="Otillar R.P."/>
            <person name="Terry A.Y."/>
            <person name="Boore J.L."/>
            <person name="Grigoriev I.V."/>
            <person name="Lindberg D.R."/>
            <person name="Seaver E.C."/>
            <person name="Weisblat D.A."/>
            <person name="Putnam N.H."/>
            <person name="Rokhsar D.S."/>
        </authorList>
    </citation>
    <scope>NUCLEOTIDE SEQUENCE</scope>
    <source>
        <strain evidence="3 5">I ESC-2004</strain>
    </source>
</reference>
<evidence type="ECO:0000259" key="2">
    <source>
        <dbReference type="PROSITE" id="PS50127"/>
    </source>
</evidence>
<reference evidence="5" key="1">
    <citation type="submission" date="2012-12" db="EMBL/GenBank/DDBJ databases">
        <authorList>
            <person name="Hellsten U."/>
            <person name="Grimwood J."/>
            <person name="Chapman J.A."/>
            <person name="Shapiro H."/>
            <person name="Aerts A."/>
            <person name="Otillar R.P."/>
            <person name="Terry A.Y."/>
            <person name="Boore J.L."/>
            <person name="Simakov O."/>
            <person name="Marletaz F."/>
            <person name="Cho S.-J."/>
            <person name="Edsinger-Gonzales E."/>
            <person name="Havlak P."/>
            <person name="Kuo D.-H."/>
            <person name="Larsson T."/>
            <person name="Lv J."/>
            <person name="Arendt D."/>
            <person name="Savage R."/>
            <person name="Osoegawa K."/>
            <person name="de Jong P."/>
            <person name="Lindberg D.R."/>
            <person name="Seaver E.C."/>
            <person name="Weisblat D.A."/>
            <person name="Putnam N.H."/>
            <person name="Grigoriev I.V."/>
            <person name="Rokhsar D.S."/>
        </authorList>
    </citation>
    <scope>NUCLEOTIDE SEQUENCE</scope>
    <source>
        <strain evidence="5">I ESC-2004</strain>
    </source>
</reference>
<dbReference type="STRING" id="283909.R7TQD4"/>
<dbReference type="HOGENOM" id="CLU_029291_0_0_1"/>
<dbReference type="EMBL" id="KB309022">
    <property type="protein sequence ID" value="ELT95772.1"/>
    <property type="molecule type" value="Genomic_DNA"/>
</dbReference>
<dbReference type="Gene3D" id="3.10.110.10">
    <property type="entry name" value="Ubiquitin Conjugating Enzyme"/>
    <property type="match status" value="1"/>
</dbReference>
<dbReference type="InterPro" id="IPR016135">
    <property type="entry name" value="UBQ-conjugating_enzyme/RWD"/>
</dbReference>
<protein>
    <recommendedName>
        <fullName evidence="2">UBC core domain-containing protein</fullName>
    </recommendedName>
</protein>
<feature type="compositionally biased region" description="Basic and acidic residues" evidence="1">
    <location>
        <begin position="254"/>
        <end position="278"/>
    </location>
</feature>
<organism evidence="3">
    <name type="scientific">Capitella teleta</name>
    <name type="common">Polychaete worm</name>
    <dbReference type="NCBI Taxonomy" id="283909"/>
    <lineage>
        <taxon>Eukaryota</taxon>
        <taxon>Metazoa</taxon>
        <taxon>Spiralia</taxon>
        <taxon>Lophotrochozoa</taxon>
        <taxon>Annelida</taxon>
        <taxon>Polychaeta</taxon>
        <taxon>Sedentaria</taxon>
        <taxon>Scolecida</taxon>
        <taxon>Capitellidae</taxon>
        <taxon>Capitella</taxon>
    </lineage>
</organism>
<dbReference type="OMA" id="RLEDECF"/>
<gene>
    <name evidence="3" type="ORF">CAPTEDRAFT_199007</name>
</gene>
<feature type="compositionally biased region" description="Polar residues" evidence="1">
    <location>
        <begin position="473"/>
        <end position="482"/>
    </location>
</feature>
<keyword evidence="5" id="KW-1185">Reference proteome</keyword>
<dbReference type="InterPro" id="IPR000608">
    <property type="entry name" value="UBC"/>
</dbReference>
<feature type="region of interest" description="Disordered" evidence="1">
    <location>
        <begin position="211"/>
        <end position="440"/>
    </location>
</feature>
<dbReference type="SMART" id="SM00212">
    <property type="entry name" value="UBCc"/>
    <property type="match status" value="1"/>
</dbReference>
<evidence type="ECO:0000313" key="3">
    <source>
        <dbReference type="EMBL" id="ELT95772.1"/>
    </source>
</evidence>
<feature type="compositionally biased region" description="Basic and acidic residues" evidence="1">
    <location>
        <begin position="523"/>
        <end position="534"/>
    </location>
</feature>
<feature type="compositionally biased region" description="Basic and acidic residues" evidence="1">
    <location>
        <begin position="412"/>
        <end position="424"/>
    </location>
</feature>
<feature type="compositionally biased region" description="Basic and acidic residues" evidence="1">
    <location>
        <begin position="304"/>
        <end position="354"/>
    </location>
</feature>
<dbReference type="EMBL" id="AMQN01011680">
    <property type="status" value="NOT_ANNOTATED_CDS"/>
    <property type="molecule type" value="Genomic_DNA"/>
</dbReference>
<feature type="compositionally biased region" description="Basic and acidic residues" evidence="1">
    <location>
        <begin position="284"/>
        <end position="297"/>
    </location>
</feature>
<feature type="compositionally biased region" description="Polar residues" evidence="1">
    <location>
        <begin position="511"/>
        <end position="522"/>
    </location>
</feature>
<dbReference type="PROSITE" id="PS50127">
    <property type="entry name" value="UBC_2"/>
    <property type="match status" value="1"/>
</dbReference>
<dbReference type="PANTHER" id="PTHR24068">
    <property type="entry name" value="UBIQUITIN-CONJUGATING ENZYME E2"/>
    <property type="match status" value="1"/>
</dbReference>
<evidence type="ECO:0000313" key="4">
    <source>
        <dbReference type="EnsemblMetazoa" id="CapteP199007"/>
    </source>
</evidence>
<dbReference type="Pfam" id="PF00179">
    <property type="entry name" value="UQ_con"/>
    <property type="match status" value="1"/>
</dbReference>
<feature type="domain" description="UBC core" evidence="2">
    <location>
        <begin position="5"/>
        <end position="164"/>
    </location>
</feature>
<sequence>MSRGSFFGQKAKDIQRCMRNIHSFTDGQAVVLDWDADNLQSITIQLRPNDGIFQGGRFDFLIKFADRYPEVAPKLNCLTNIYHPNINMEYKTDAEGNVCLSLFDDWSQARHGLEDVINSLLFLLNYPNLRDPWPTFISPSMSRRTFKKKVRQSLAGMRLDGVEMAFTKFVEYDKSLDKYDSDYESDYGSDADSEDDMAKVDMEFFMNGNLGRREEKMEVEEEMEGKGGEKKDEEAEGAKEQSREKELTNCAEENGERKEGEDGKRTENDQEMTDRTEREDGDEKSENAEKKSEKEEEKIEIDDEKNGKIENVEEKNEKNENSAEKSENSQEKSENAEEKSENLEERSENADERNGISAEKIGNIEHSNDNAEKKFENNENTEEKVENAEKKIENGEEKIEIIENAEEENENTEDKIENAGKEGEEAMDESQEPKEPLDISELLNKVEAIVTSLKSEDFVDEAGNSPDLFSEDVSCSGTSDPVQSNEEQSQSNEEKTQSNEEQTQSKEESVEATTSGAVTLSRQDTKVLPDDKTAARSSRGSTKRCMSVDALMKQFPRRALTSFVALSRQETKCVLKLSKTMKRLHSQRTDCGEPSSKKPRLSGSTANCTNDGASDAEPVKYWAILDHKIDNPT</sequence>
<feature type="compositionally biased region" description="Basic and acidic residues" evidence="1">
    <location>
        <begin position="362"/>
        <end position="401"/>
    </location>
</feature>
<dbReference type="Proteomes" id="UP000014760">
    <property type="component" value="Unassembled WGS sequence"/>
</dbReference>
<dbReference type="OrthoDB" id="9978460at2759"/>